<protein>
    <submittedName>
        <fullName evidence="2">ABATE domain-containing protein</fullName>
    </submittedName>
</protein>
<dbReference type="RefSeq" id="WP_265541783.1">
    <property type="nucleotide sequence ID" value="NZ_CP098740.1"/>
</dbReference>
<reference evidence="2" key="1">
    <citation type="journal article" date="2022" name="Front. Microbiol.">
        <title>Mirubactin C rescues the lethal effect of cell wall biosynthesis mutations in Bacillus subtilis.</title>
        <authorList>
            <person name="Kepplinger B."/>
            <person name="Wen X."/>
            <person name="Tyler A.R."/>
            <person name="Kim B.Y."/>
            <person name="Brown J."/>
            <person name="Banks P."/>
            <person name="Dashti Y."/>
            <person name="Mackenzie E.S."/>
            <person name="Wills C."/>
            <person name="Kawai Y."/>
            <person name="Waldron K.J."/>
            <person name="Allenby N.E.E."/>
            <person name="Wu L.J."/>
            <person name="Hall M.J."/>
            <person name="Errington J."/>
        </authorList>
    </citation>
    <scope>NUCLEOTIDE SEQUENCE</scope>
    <source>
        <strain evidence="2">MDA8-470</strain>
    </source>
</reference>
<dbReference type="Pfam" id="PF07336">
    <property type="entry name" value="ABATE"/>
    <property type="match status" value="1"/>
</dbReference>
<organism evidence="2 3">
    <name type="scientific">Streptomyces drozdowiczii</name>
    <dbReference type="NCBI Taxonomy" id="202862"/>
    <lineage>
        <taxon>Bacteria</taxon>
        <taxon>Bacillati</taxon>
        <taxon>Actinomycetota</taxon>
        <taxon>Actinomycetes</taxon>
        <taxon>Kitasatosporales</taxon>
        <taxon>Streptomycetaceae</taxon>
        <taxon>Streptomyces</taxon>
    </lineage>
</organism>
<evidence type="ECO:0000313" key="2">
    <source>
        <dbReference type="EMBL" id="UZK54645.1"/>
    </source>
</evidence>
<dbReference type="InterPro" id="IPR023286">
    <property type="entry name" value="ABATE_dom_sf"/>
</dbReference>
<evidence type="ECO:0000313" key="3">
    <source>
        <dbReference type="Proteomes" id="UP001164963"/>
    </source>
</evidence>
<name>A0ABY6PQX7_9ACTN</name>
<dbReference type="EMBL" id="CP098740">
    <property type="protein sequence ID" value="UZK54645.1"/>
    <property type="molecule type" value="Genomic_DNA"/>
</dbReference>
<dbReference type="SUPFAM" id="SSF160904">
    <property type="entry name" value="Jann2411-like"/>
    <property type="match status" value="1"/>
</dbReference>
<accession>A0ABY6PQX7</accession>
<dbReference type="PANTHER" id="PTHR35525:SF3">
    <property type="entry name" value="BLL6575 PROTEIN"/>
    <property type="match status" value="1"/>
</dbReference>
<dbReference type="Proteomes" id="UP001164963">
    <property type="component" value="Chromosome"/>
</dbReference>
<feature type="domain" description="Zinc finger CGNR" evidence="1">
    <location>
        <begin position="152"/>
        <end position="190"/>
    </location>
</feature>
<dbReference type="PANTHER" id="PTHR35525">
    <property type="entry name" value="BLL6575 PROTEIN"/>
    <property type="match status" value="1"/>
</dbReference>
<dbReference type="InterPro" id="IPR021005">
    <property type="entry name" value="Znf_CGNR"/>
</dbReference>
<gene>
    <name evidence="2" type="ORF">NEH16_11295</name>
</gene>
<evidence type="ECO:0000259" key="1">
    <source>
        <dbReference type="Pfam" id="PF11706"/>
    </source>
</evidence>
<proteinExistence type="predicted"/>
<sequence>MTTHGKDTLEIRPLEPLAVEFTSSWHYEAGALIDEIGTPHGLARWVDAYRPRLGMDASTPAELGAPDVTAALAVREAVRDLLDALVDGGRPPAASLDLVTERARGVQRAAVGWPEAGPRLEWPDGVRVMDIVGAQVCASATRLLTSPRRGLLRRCPAPSCVLFFSALRTGQQWCSPACGNRARVARHSARTR</sequence>
<dbReference type="InterPro" id="IPR010852">
    <property type="entry name" value="ABATE"/>
</dbReference>
<dbReference type="Pfam" id="PF11706">
    <property type="entry name" value="zf-CGNR"/>
    <property type="match status" value="1"/>
</dbReference>
<dbReference type="Gene3D" id="1.10.3300.10">
    <property type="entry name" value="Jann2411-like domain"/>
    <property type="match status" value="1"/>
</dbReference>
<keyword evidence="3" id="KW-1185">Reference proteome</keyword>